<sequence>METEDRVFFPCVNDYEVKSSKVNSYEEIDDEEDERSRSSDENFSDDFSVREEEESFEESRVQETSPEMISNKNGGKEAVENSEIKSLNLGEKSYREGKILNNEIIENMKLGGEEKSCNNNGKILSPLPNNVNKSVSPTPLGCEANQDPVNEDKNLKEPIALDFKEDHTDEDKKAMVSRVSPQGEINSDRFKGVSDKLRNLLDRNTPIKNKIDRSDKEEKESRQEFQMGTGECDLEDFGGEMGFRAQEGNESQNNRHLFERRITRSQSRQFLKNEYRKIAKSQKVKSQDLKVGIEEDMDRLSEVGNVCGIQERKGSKKGTKRAKSTGAVICNK</sequence>
<gene>
    <name evidence="1" type="ORF">L2E82_04831</name>
</gene>
<keyword evidence="2" id="KW-1185">Reference proteome</keyword>
<accession>A0ACB9H7E0</accession>
<name>A0ACB9H7E0_CICIN</name>
<evidence type="ECO:0000313" key="2">
    <source>
        <dbReference type="Proteomes" id="UP001055811"/>
    </source>
</evidence>
<evidence type="ECO:0000313" key="1">
    <source>
        <dbReference type="EMBL" id="KAI3791171.1"/>
    </source>
</evidence>
<organism evidence="1 2">
    <name type="scientific">Cichorium intybus</name>
    <name type="common">Chicory</name>
    <dbReference type="NCBI Taxonomy" id="13427"/>
    <lineage>
        <taxon>Eukaryota</taxon>
        <taxon>Viridiplantae</taxon>
        <taxon>Streptophyta</taxon>
        <taxon>Embryophyta</taxon>
        <taxon>Tracheophyta</taxon>
        <taxon>Spermatophyta</taxon>
        <taxon>Magnoliopsida</taxon>
        <taxon>eudicotyledons</taxon>
        <taxon>Gunneridae</taxon>
        <taxon>Pentapetalae</taxon>
        <taxon>asterids</taxon>
        <taxon>campanulids</taxon>
        <taxon>Asterales</taxon>
        <taxon>Asteraceae</taxon>
        <taxon>Cichorioideae</taxon>
        <taxon>Cichorieae</taxon>
        <taxon>Cichoriinae</taxon>
        <taxon>Cichorium</taxon>
    </lineage>
</organism>
<dbReference type="EMBL" id="CM042009">
    <property type="protein sequence ID" value="KAI3791171.1"/>
    <property type="molecule type" value="Genomic_DNA"/>
</dbReference>
<protein>
    <submittedName>
        <fullName evidence="1">Uncharacterized protein</fullName>
    </submittedName>
</protein>
<dbReference type="Proteomes" id="UP001055811">
    <property type="component" value="Linkage Group LG01"/>
</dbReference>
<reference evidence="1 2" key="2">
    <citation type="journal article" date="2022" name="Mol. Ecol. Resour.">
        <title>The genomes of chicory, endive, great burdock and yacon provide insights into Asteraceae paleo-polyploidization history and plant inulin production.</title>
        <authorList>
            <person name="Fan W."/>
            <person name="Wang S."/>
            <person name="Wang H."/>
            <person name="Wang A."/>
            <person name="Jiang F."/>
            <person name="Liu H."/>
            <person name="Zhao H."/>
            <person name="Xu D."/>
            <person name="Zhang Y."/>
        </authorList>
    </citation>
    <scope>NUCLEOTIDE SEQUENCE [LARGE SCALE GENOMIC DNA]</scope>
    <source>
        <strain evidence="2">cv. Punajuju</strain>
        <tissue evidence="1">Leaves</tissue>
    </source>
</reference>
<reference evidence="2" key="1">
    <citation type="journal article" date="2022" name="Mol. Ecol. Resour.">
        <title>The genomes of chicory, endive, great burdock and yacon provide insights into Asteraceae palaeo-polyploidization history and plant inulin production.</title>
        <authorList>
            <person name="Fan W."/>
            <person name="Wang S."/>
            <person name="Wang H."/>
            <person name="Wang A."/>
            <person name="Jiang F."/>
            <person name="Liu H."/>
            <person name="Zhao H."/>
            <person name="Xu D."/>
            <person name="Zhang Y."/>
        </authorList>
    </citation>
    <scope>NUCLEOTIDE SEQUENCE [LARGE SCALE GENOMIC DNA]</scope>
    <source>
        <strain evidence="2">cv. Punajuju</strain>
    </source>
</reference>
<comment type="caution">
    <text evidence="1">The sequence shown here is derived from an EMBL/GenBank/DDBJ whole genome shotgun (WGS) entry which is preliminary data.</text>
</comment>
<proteinExistence type="predicted"/>